<protein>
    <recommendedName>
        <fullName evidence="1">DUF5916 domain-containing protein</fullName>
    </recommendedName>
</protein>
<gene>
    <name evidence="2" type="ORF">GCM10017161_21070</name>
</gene>
<name>A0A919BI35_9GAMM</name>
<accession>A0A919BI35</accession>
<sequence>MIIKTFTNKLLVLYLTFTFCVYADQIVIDGVINKAEWAGAQEINEFTQSWPNTGERPKYSTKTYIKSDDKGLYFAFENYQPERSRRYSGHDQYTSADFNMVFVDFNNDGNTAYEFVATLGGGTMDGTYSRGNQSNRDWDGLWQVQVSETGDYWYSEFFIPWTTATFKQVSGDIRKVSVYFQRQNVIDNQAYSFPDTHRGRKAFTYEFAPIEVTNIDKLSNRGNIYAVEKYDFINKKDNADIGLDVVFKPTGNQQVIATINPDFGQVESDELVINYSAVETLQTDKRPFFTENQSLFDVRGPQNLKLVHTRRIGSNTRLDTTKVHDIDFATKYILNSEEINAGVLVAQENDAKSDDGKFFASTRWYKNVANHSFGQLINWVDDPIGNRQALVVNHDGQVQLSANSRVFANLIYSDVQSDNGAQSGKGITLAANYLPVRHWKNYIEWSLLDDKVNINDFGYMQRNDLSSVKLSSEYDQYQFSSASPILNTRYYGEYQVERNTQGQALRDSIYLSAFARLKSQHKFRIGAKFTSAGFDDRISRGFGNVYLSPRKDVHLYYASPTPADISFTAKYNYFQEGKNDWADSILLTYRQYFSDELRLDLNYQYLDSRDWLIGNNEGGVNQYRRQFNKIYAKFVAKINQQSDFTLTTQWFGLKAKAEAIFKPAATGLSKIEDFSHSQFALQARYRYKFAQRARFYLVYAHNGIDTELGNNGLDMLSNAIANPQQKSLTAKLNWLF</sequence>
<dbReference type="AlphaFoldDB" id="A0A919BI35"/>
<dbReference type="SUPFAM" id="SSF49344">
    <property type="entry name" value="CBD9-like"/>
    <property type="match status" value="1"/>
</dbReference>
<comment type="caution">
    <text evidence="2">The sequence shown here is derived from an EMBL/GenBank/DDBJ whole genome shotgun (WGS) entry which is preliminary data.</text>
</comment>
<organism evidence="2 3">
    <name type="scientific">Thalassotalea marina</name>
    <dbReference type="NCBI Taxonomy" id="1673741"/>
    <lineage>
        <taxon>Bacteria</taxon>
        <taxon>Pseudomonadati</taxon>
        <taxon>Pseudomonadota</taxon>
        <taxon>Gammaproteobacteria</taxon>
        <taxon>Alteromonadales</taxon>
        <taxon>Colwelliaceae</taxon>
        <taxon>Thalassotalea</taxon>
    </lineage>
</organism>
<dbReference type="Gene3D" id="2.60.40.1190">
    <property type="match status" value="1"/>
</dbReference>
<reference evidence="2" key="2">
    <citation type="submission" date="2020-09" db="EMBL/GenBank/DDBJ databases">
        <authorList>
            <person name="Sun Q."/>
            <person name="Kim S."/>
        </authorList>
    </citation>
    <scope>NUCLEOTIDE SEQUENCE</scope>
    <source>
        <strain evidence="2">KCTC 42731</strain>
    </source>
</reference>
<evidence type="ECO:0000313" key="3">
    <source>
        <dbReference type="Proteomes" id="UP000623842"/>
    </source>
</evidence>
<feature type="domain" description="DUF5916" evidence="1">
    <location>
        <begin position="235"/>
        <end position="325"/>
    </location>
</feature>
<dbReference type="Proteomes" id="UP000623842">
    <property type="component" value="Unassembled WGS sequence"/>
</dbReference>
<dbReference type="EMBL" id="BNCK01000004">
    <property type="protein sequence ID" value="GHF92676.1"/>
    <property type="molecule type" value="Genomic_DNA"/>
</dbReference>
<evidence type="ECO:0000313" key="2">
    <source>
        <dbReference type="EMBL" id="GHF92676.1"/>
    </source>
</evidence>
<dbReference type="Pfam" id="PF19313">
    <property type="entry name" value="DUF5916"/>
    <property type="match status" value="2"/>
</dbReference>
<reference evidence="2" key="1">
    <citation type="journal article" date="2014" name="Int. J. Syst. Evol. Microbiol.">
        <title>Complete genome sequence of Corynebacterium casei LMG S-19264T (=DSM 44701T), isolated from a smear-ripened cheese.</title>
        <authorList>
            <consortium name="US DOE Joint Genome Institute (JGI-PGF)"/>
            <person name="Walter F."/>
            <person name="Albersmeier A."/>
            <person name="Kalinowski J."/>
            <person name="Ruckert C."/>
        </authorList>
    </citation>
    <scope>NUCLEOTIDE SEQUENCE</scope>
    <source>
        <strain evidence="2">KCTC 42731</strain>
    </source>
</reference>
<feature type="domain" description="DUF5916" evidence="1">
    <location>
        <begin position="404"/>
        <end position="734"/>
    </location>
</feature>
<proteinExistence type="predicted"/>
<dbReference type="InterPro" id="IPR045670">
    <property type="entry name" value="DUF5916"/>
</dbReference>
<dbReference type="RefSeq" id="WP_189770150.1">
    <property type="nucleotide sequence ID" value="NZ_BNCK01000004.1"/>
</dbReference>
<keyword evidence="3" id="KW-1185">Reference proteome</keyword>
<evidence type="ECO:0000259" key="1">
    <source>
        <dbReference type="Pfam" id="PF19313"/>
    </source>
</evidence>